<sequence>MRHPKELRRHLVLERETVVPSSPVNEYIVRLEPSSGRRISRSMQLIFGTDLGLTQWLLFAHVCYSRLDEYRGRYSSATHLSQASTRKAKKNCIKVHGRRVKTMLDFKLWSEKAQIQ</sequence>
<reference evidence="1" key="1">
    <citation type="submission" date="2022-04" db="EMBL/GenBank/DDBJ databases">
        <title>A functionally conserved STORR gene fusion in Papaver species that diverged 16.8 million years ago.</title>
        <authorList>
            <person name="Catania T."/>
        </authorList>
    </citation>
    <scope>NUCLEOTIDE SEQUENCE</scope>
    <source>
        <strain evidence="1">S-188037</strain>
    </source>
</reference>
<dbReference type="AlphaFoldDB" id="A0AAD4T495"/>
<proteinExistence type="predicted"/>
<name>A0AAD4T495_9MAGN</name>
<comment type="caution">
    <text evidence="1">The sequence shown here is derived from an EMBL/GenBank/DDBJ whole genome shotgun (WGS) entry which is preliminary data.</text>
</comment>
<dbReference type="Proteomes" id="UP001202328">
    <property type="component" value="Unassembled WGS sequence"/>
</dbReference>
<gene>
    <name evidence="1" type="ORF">MKW98_001932</name>
</gene>
<evidence type="ECO:0000313" key="2">
    <source>
        <dbReference type="Proteomes" id="UP001202328"/>
    </source>
</evidence>
<accession>A0AAD4T495</accession>
<keyword evidence="2" id="KW-1185">Reference proteome</keyword>
<evidence type="ECO:0000313" key="1">
    <source>
        <dbReference type="EMBL" id="KAI3937361.1"/>
    </source>
</evidence>
<dbReference type="EMBL" id="JAJJMB010005785">
    <property type="protein sequence ID" value="KAI3937361.1"/>
    <property type="molecule type" value="Genomic_DNA"/>
</dbReference>
<protein>
    <submittedName>
        <fullName evidence="1">Uncharacterized protein</fullName>
    </submittedName>
</protein>
<organism evidence="1 2">
    <name type="scientific">Papaver atlanticum</name>
    <dbReference type="NCBI Taxonomy" id="357466"/>
    <lineage>
        <taxon>Eukaryota</taxon>
        <taxon>Viridiplantae</taxon>
        <taxon>Streptophyta</taxon>
        <taxon>Embryophyta</taxon>
        <taxon>Tracheophyta</taxon>
        <taxon>Spermatophyta</taxon>
        <taxon>Magnoliopsida</taxon>
        <taxon>Ranunculales</taxon>
        <taxon>Papaveraceae</taxon>
        <taxon>Papaveroideae</taxon>
        <taxon>Papaver</taxon>
    </lineage>
</organism>